<dbReference type="Pfam" id="PF13347">
    <property type="entry name" value="MFS_2"/>
    <property type="match status" value="1"/>
</dbReference>
<comment type="similarity">
    <text evidence="1">Belongs to the sodium:galactoside symporter (TC 2.A.2) family.</text>
</comment>
<evidence type="ECO:0000256" key="1">
    <source>
        <dbReference type="ARBA" id="ARBA00009617"/>
    </source>
</evidence>
<dbReference type="InterPro" id="IPR039672">
    <property type="entry name" value="MFS_2"/>
</dbReference>
<dbReference type="Gene3D" id="1.20.1250.20">
    <property type="entry name" value="MFS general substrate transporter like domains"/>
    <property type="match status" value="2"/>
</dbReference>
<evidence type="ECO:0008006" key="4">
    <source>
        <dbReference type="Google" id="ProtNLM"/>
    </source>
</evidence>
<dbReference type="EMBL" id="AWFB01000034">
    <property type="protein sequence ID" value="RAN32316.1"/>
    <property type="molecule type" value="Genomic_DNA"/>
</dbReference>
<dbReference type="AlphaFoldDB" id="A0A062U7E4"/>
<dbReference type="eggNOG" id="COG2211">
    <property type="taxonomic scope" value="Bacteria"/>
</dbReference>
<dbReference type="RefSeq" id="WP_034824853.1">
    <property type="nucleotide sequence ID" value="NZ_AWFA01000008.1"/>
</dbReference>
<sequence length="440" mass="46870">MSTADVKKIAASGETISRLALAGFSTANFGKSVFWSAADTFCLVFATDTLGIEPTIAGSIILLTIVWDAVSDPLAGTMIDRVQWLHKRYGTLIAVSAPVSAILLLLTFATQFLPVPARGLCFAASLLGFRTAFTLIDIPENALFSRIARTKGHRIFGAAIRKLMATFAAVSISMSTGWIFVETAPFTEGTRIFIGVCVFAPIGVLAIYCGTKSIGKWDRAISTTVTRRRIGFASLKPTHPAFGLTIHVLLVSLGMSLFMAALVYYARFILGDNAWFASAMTTLLIAQTAGIFLWGYLATRWTTTLALMLATCLASFSCIFFLAPPSSEVLIFSCCVFGVSAGGLNSLRWALAPTAIDQAEEILGYRDEAATMALLSLSIKSAIGLASVFLGMALSASGYESGAVADEAQSMTFRLAVAAISTLVILAAIVPLRQKNFVVH</sequence>
<dbReference type="OrthoDB" id="181905at2"/>
<dbReference type="STRING" id="1280941.HY2_09550"/>
<dbReference type="GO" id="GO:0005886">
    <property type="term" value="C:plasma membrane"/>
    <property type="evidence" value="ECO:0007669"/>
    <property type="project" value="TreeGrafter"/>
</dbReference>
<dbReference type="GO" id="GO:0015293">
    <property type="term" value="F:symporter activity"/>
    <property type="evidence" value="ECO:0007669"/>
    <property type="project" value="InterPro"/>
</dbReference>
<keyword evidence="3" id="KW-1185">Reference proteome</keyword>
<comment type="caution">
    <text evidence="2">The sequence shown here is derived from an EMBL/GenBank/DDBJ whole genome shotgun (WGS) entry which is preliminary data.</text>
</comment>
<organism evidence="2 3">
    <name type="scientific">Hyphomonas pacifica</name>
    <dbReference type="NCBI Taxonomy" id="1280941"/>
    <lineage>
        <taxon>Bacteria</taxon>
        <taxon>Pseudomonadati</taxon>
        <taxon>Pseudomonadota</taxon>
        <taxon>Alphaproteobacteria</taxon>
        <taxon>Hyphomonadales</taxon>
        <taxon>Hyphomonadaceae</taxon>
        <taxon>Hyphomonas</taxon>
    </lineage>
</organism>
<evidence type="ECO:0000313" key="2">
    <source>
        <dbReference type="EMBL" id="RAN32316.1"/>
    </source>
</evidence>
<gene>
    <name evidence="2" type="ORF">HY3_03045</name>
</gene>
<proteinExistence type="inferred from homology"/>
<dbReference type="Proteomes" id="UP000249123">
    <property type="component" value="Unassembled WGS sequence"/>
</dbReference>
<evidence type="ECO:0000313" key="3">
    <source>
        <dbReference type="Proteomes" id="UP000249123"/>
    </source>
</evidence>
<dbReference type="PANTHER" id="PTHR11328:SF24">
    <property type="entry name" value="MAJOR FACILITATOR SUPERFAMILY (MFS) PROFILE DOMAIN-CONTAINING PROTEIN"/>
    <property type="match status" value="1"/>
</dbReference>
<accession>A0A062U7E4</accession>
<name>A0A062U7E4_9PROT</name>
<protein>
    <recommendedName>
        <fullName evidence="4">Major facilitator superfamily (MFS) profile domain-containing protein</fullName>
    </recommendedName>
</protein>
<dbReference type="PANTHER" id="PTHR11328">
    <property type="entry name" value="MAJOR FACILITATOR SUPERFAMILY DOMAIN-CONTAINING PROTEIN"/>
    <property type="match status" value="1"/>
</dbReference>
<reference evidence="2 3" key="1">
    <citation type="submission" date="2013-04" db="EMBL/GenBank/DDBJ databases">
        <title>Hyphomonas sp. T24B3 Genome Sequencing.</title>
        <authorList>
            <person name="Lai Q."/>
            <person name="Shao Z."/>
        </authorList>
    </citation>
    <scope>NUCLEOTIDE SEQUENCE [LARGE SCALE GENOMIC DNA]</scope>
    <source>
        <strain evidence="2 3">T24B3</strain>
    </source>
</reference>
<dbReference type="InterPro" id="IPR036259">
    <property type="entry name" value="MFS_trans_sf"/>
</dbReference>
<dbReference type="SUPFAM" id="SSF103473">
    <property type="entry name" value="MFS general substrate transporter"/>
    <property type="match status" value="1"/>
</dbReference>
<dbReference type="GO" id="GO:0008643">
    <property type="term" value="P:carbohydrate transport"/>
    <property type="evidence" value="ECO:0007669"/>
    <property type="project" value="InterPro"/>
</dbReference>